<dbReference type="EMBL" id="JAMYWD010000012">
    <property type="protein sequence ID" value="KAJ4952854.1"/>
    <property type="molecule type" value="Genomic_DNA"/>
</dbReference>
<evidence type="ECO:0000256" key="1">
    <source>
        <dbReference type="SAM" id="MobiDB-lite"/>
    </source>
</evidence>
<dbReference type="InterPro" id="IPR038824">
    <property type="entry name" value="SHOC1-like"/>
</dbReference>
<feature type="region of interest" description="Disordered" evidence="1">
    <location>
        <begin position="1525"/>
        <end position="1555"/>
    </location>
</feature>
<proteinExistence type="predicted"/>
<dbReference type="GO" id="GO:0000712">
    <property type="term" value="P:resolution of meiotic recombination intermediates"/>
    <property type="evidence" value="ECO:0007669"/>
    <property type="project" value="TreeGrafter"/>
</dbReference>
<sequence>MRTRFLHVDYFNHASIEGLHNLDFIRLPVPHLPPSDICNGEEICCFNPIFSVSLEVGSLPVENSLSQFFSDVLPHAIDIDNGQITVTRIQSAYADGPKSDENRRNFTIAATEVHYDEKGNESTGEEDNNRLKVIRFETPELDCFLEEHMRFSPKEDMQIFPQISEISNYLDMVDCKPGTAIHYPCEVSKSVYSVDDIHSEFPLEQRSSSFVEDADSFLDSSCKFPLLEVNEVSLEFYISPPMEELPLILAYMEEQNWTQNSDLVVDSKDLLGSTDINILECLLAHCPLELCLEPELTCLDLTLEMEFICIQDATDLKGASLMHLLMSGCDYLSVVSPVHFQEVEILDLDSFQSSEVFESSQTTNVGGTCDQVLEVDRDSVWNFYESIVNSELALEDDKFKPLLIPVLSDVKDTLLPLALEEILADMKPLPPSASDGIYLDWHLLEEETWNLEDIDTYNIDAELKYFNSGTGRFDFGFWEEAPDASSVSESKEILVEVTGVTLGVNEPRTRAAQSQLSKDSQKPRKGEVVPETSTDKVTMLFESMSQFNDLDFFLNPKKATARSSESAVIVKSDGEAKLPVASSSNPTGIYASVEVKPQQWDIEVHQIRLSAPILSLVNHFQKSYLEILENEVALKKQYWPFPVVDNFNLLSIQKENLVDWIKNLSARQATLACGDEALVALVTLYAIKQMACYLCYYGIHTTQLYVDNLCRSNKYLRCRVILLQSLIQEAYRKADTEITESHPSLCVIQGILRLRTSQSASKVLIVADQVFWWPLKRLLTSMGILFHEVQDVHMHADQPDSWDGNEFPKIIMDAMLQSDCLLISHENTSASLPFNKFGIILEYGGSYSSSRIFSFSPKLSGLPLLHFLKVELEDFSASKALCEGFYAPQNDFAMEGISQSILNLYECIKDHKFEEQLNIEPVKGKCVENSDAVDYVEDCSKPTSVPNVPFATNSKQINSVTPYPDIVIIVNTQNFDKEMLIYRRSSYQRILAMEKQGVQVVEREINLPVDLIFGAAVCLVFYDCRSIGKKARVTDEASSFIALCVEHIASNILTSLSFYFSSCILIFEGESSFLADIMDLSDALYAAAASLGLDLQIFCTYSSELTDDIIMSCIIYATKLNKGLYPKMLESETLAESFLTSFPSINPLSAHAILSSGGMLVEFLNWSHDRRIQAIWKYHVPDESLSLFSALCRYGEREESKSGVTECSSSVSPAPDSGNSHCKTVCERKRRKCITDAHTLHMPKGEFLFDAPHQSTDGSMKPSRVSQPNRSHVSSIGPEIFDMVGRPSLSLSNQWFDQKEDLNISMVNDSDWNANNFDNLHGDIKGEVIDLNNSSVLGEDFSIVNTTNFPTRVRDIRCDPPTRNCTVPQTSLFDTKGLTCFPTSSEINFDSDICSSQKDQNRKLEGNIYAQLDIELDKDTLPLKCQRELLKGRTVKGSTGDVGELLFPEIDKTPQLQKRSPWTMEFLNRIKEKSKMHRQSLPCDTTISCFGCHGNVQKVAKRSPSVLDGFRYKGGSYLKKIIKQKQQKRLAQPSSSKNEKASASLSAIKTPTDKRARQTLSFARNGNETQSKLVWADGNVHRLRKRLRNEL</sequence>
<evidence type="ECO:0000313" key="2">
    <source>
        <dbReference type="EMBL" id="KAJ4952854.1"/>
    </source>
</evidence>
<keyword evidence="3" id="KW-1185">Reference proteome</keyword>
<name>A0A9Q0GWB7_9MAGN</name>
<dbReference type="Proteomes" id="UP001141806">
    <property type="component" value="Unassembled WGS sequence"/>
</dbReference>
<gene>
    <name evidence="2" type="ORF">NE237_029686</name>
</gene>
<accession>A0A9Q0GWB7</accession>
<dbReference type="PANTHER" id="PTHR35764:SF1">
    <property type="entry name" value="PROTEIN SHORTAGE IN CHIASMATA 1"/>
    <property type="match status" value="1"/>
</dbReference>
<dbReference type="OrthoDB" id="2018152at2759"/>
<dbReference type="PANTHER" id="PTHR35764">
    <property type="entry name" value="PROTEIN SHORTAGE IN CHIASMATA 1"/>
    <property type="match status" value="1"/>
</dbReference>
<reference evidence="2" key="1">
    <citation type="journal article" date="2023" name="Plant J.">
        <title>The genome of the king protea, Protea cynaroides.</title>
        <authorList>
            <person name="Chang J."/>
            <person name="Duong T.A."/>
            <person name="Schoeman C."/>
            <person name="Ma X."/>
            <person name="Roodt D."/>
            <person name="Barker N."/>
            <person name="Li Z."/>
            <person name="Van de Peer Y."/>
            <person name="Mizrachi E."/>
        </authorList>
    </citation>
    <scope>NUCLEOTIDE SEQUENCE</scope>
    <source>
        <tissue evidence="2">Young leaves</tissue>
    </source>
</reference>
<protein>
    <recommendedName>
        <fullName evidence="4">Protein SHORTAGE IN CHIASMATA 1</fullName>
    </recommendedName>
</protein>
<evidence type="ECO:0000313" key="3">
    <source>
        <dbReference type="Proteomes" id="UP001141806"/>
    </source>
</evidence>
<organism evidence="2 3">
    <name type="scientific">Protea cynaroides</name>
    <dbReference type="NCBI Taxonomy" id="273540"/>
    <lineage>
        <taxon>Eukaryota</taxon>
        <taxon>Viridiplantae</taxon>
        <taxon>Streptophyta</taxon>
        <taxon>Embryophyta</taxon>
        <taxon>Tracheophyta</taxon>
        <taxon>Spermatophyta</taxon>
        <taxon>Magnoliopsida</taxon>
        <taxon>Proteales</taxon>
        <taxon>Proteaceae</taxon>
        <taxon>Protea</taxon>
    </lineage>
</organism>
<feature type="compositionally biased region" description="Basic and acidic residues" evidence="1">
    <location>
        <begin position="519"/>
        <end position="528"/>
    </location>
</feature>
<feature type="region of interest" description="Disordered" evidence="1">
    <location>
        <begin position="509"/>
        <end position="532"/>
    </location>
</feature>
<comment type="caution">
    <text evidence="2">The sequence shown here is derived from an EMBL/GenBank/DDBJ whole genome shotgun (WGS) entry which is preliminary data.</text>
</comment>
<evidence type="ECO:0008006" key="4">
    <source>
        <dbReference type="Google" id="ProtNLM"/>
    </source>
</evidence>
<feature type="compositionally biased region" description="Polar residues" evidence="1">
    <location>
        <begin position="1532"/>
        <end position="1549"/>
    </location>
</feature>